<reference evidence="4" key="1">
    <citation type="journal article" date="2021" name="PeerJ">
        <title>Extensive microbial diversity within the chicken gut microbiome revealed by metagenomics and culture.</title>
        <authorList>
            <person name="Gilroy R."/>
            <person name="Ravi A."/>
            <person name="Getino M."/>
            <person name="Pursley I."/>
            <person name="Horton D.L."/>
            <person name="Alikhan N.F."/>
            <person name="Baker D."/>
            <person name="Gharbi K."/>
            <person name="Hall N."/>
            <person name="Watson M."/>
            <person name="Adriaenssens E.M."/>
            <person name="Foster-Nyarko E."/>
            <person name="Jarju S."/>
            <person name="Secka A."/>
            <person name="Antonio M."/>
            <person name="Oren A."/>
            <person name="Chaudhuri R.R."/>
            <person name="La Ragione R."/>
            <person name="Hildebrand F."/>
            <person name="Pallen M.J."/>
        </authorList>
    </citation>
    <scope>NUCLEOTIDE SEQUENCE</scope>
    <source>
        <strain evidence="4">ChiGjej6B6-11269</strain>
    </source>
</reference>
<dbReference type="SUPFAM" id="SSF55811">
    <property type="entry name" value="Nudix"/>
    <property type="match status" value="1"/>
</dbReference>
<dbReference type="InterPro" id="IPR020084">
    <property type="entry name" value="NUDIX_hydrolase_CS"/>
</dbReference>
<dbReference type="Gene3D" id="3.90.79.10">
    <property type="entry name" value="Nucleoside Triphosphate Pyrophosphohydrolase"/>
    <property type="match status" value="1"/>
</dbReference>
<dbReference type="GO" id="GO:0016787">
    <property type="term" value="F:hydrolase activity"/>
    <property type="evidence" value="ECO:0007669"/>
    <property type="project" value="UniProtKB-KW"/>
</dbReference>
<dbReference type="InterPro" id="IPR015797">
    <property type="entry name" value="NUDIX_hydrolase-like_dom_sf"/>
</dbReference>
<dbReference type="PROSITE" id="PS00893">
    <property type="entry name" value="NUDIX_BOX"/>
    <property type="match status" value="1"/>
</dbReference>
<dbReference type="Pfam" id="PF00293">
    <property type="entry name" value="NUDIX"/>
    <property type="match status" value="1"/>
</dbReference>
<evidence type="ECO:0000256" key="1">
    <source>
        <dbReference type="ARBA" id="ARBA00001946"/>
    </source>
</evidence>
<dbReference type="PANTHER" id="PTHR11839">
    <property type="entry name" value="UDP/ADP-SUGAR PYROPHOSPHATASE"/>
    <property type="match status" value="1"/>
</dbReference>
<keyword evidence="2 4" id="KW-0378">Hydrolase</keyword>
<sequence>MTDNKFPKLLDVEQVSSGWINKYILKFRLPDGRDYQYEAVSRKPLDVYKAELETQGPVDPQVDAVCIVGYTAEGSFLLIKEFRFPMNRECIAFPAGLRDAGESVEECASRELREETGYDLARNADGTPVRIHSFVQPGFSSLGMGDESIAMVFAQVEKVGEPRSESTEFIEVFELPRTDIARFLQENRAPLSIRAQLVLEMVACDPFA</sequence>
<dbReference type="GO" id="GO:0006753">
    <property type="term" value="P:nucleoside phosphate metabolic process"/>
    <property type="evidence" value="ECO:0007669"/>
    <property type="project" value="TreeGrafter"/>
</dbReference>
<comment type="caution">
    <text evidence="4">The sequence shown here is derived from an EMBL/GenBank/DDBJ whole genome shotgun (WGS) entry which is preliminary data.</text>
</comment>
<dbReference type="EMBL" id="DYWI01000209">
    <property type="protein sequence ID" value="HJF66611.1"/>
    <property type="molecule type" value="Genomic_DNA"/>
</dbReference>
<comment type="cofactor">
    <cofactor evidence="1">
        <name>Mg(2+)</name>
        <dbReference type="ChEBI" id="CHEBI:18420"/>
    </cofactor>
</comment>
<reference evidence="4" key="2">
    <citation type="submission" date="2021-09" db="EMBL/GenBank/DDBJ databases">
        <authorList>
            <person name="Gilroy R."/>
        </authorList>
    </citation>
    <scope>NUCLEOTIDE SEQUENCE</scope>
    <source>
        <strain evidence="4">ChiGjej6B6-11269</strain>
    </source>
</reference>
<dbReference type="GO" id="GO:0019693">
    <property type="term" value="P:ribose phosphate metabolic process"/>
    <property type="evidence" value="ECO:0007669"/>
    <property type="project" value="TreeGrafter"/>
</dbReference>
<dbReference type="CDD" id="cd03424">
    <property type="entry name" value="NUDIX_ADPRase_Nudt5_UGPPase_Nudt14"/>
    <property type="match status" value="1"/>
</dbReference>
<organism evidence="4 5">
    <name type="scientific">Slackia equolifaciens</name>
    <dbReference type="NCBI Taxonomy" id="498718"/>
    <lineage>
        <taxon>Bacteria</taxon>
        <taxon>Bacillati</taxon>
        <taxon>Actinomycetota</taxon>
        <taxon>Coriobacteriia</taxon>
        <taxon>Eggerthellales</taxon>
        <taxon>Eggerthellaceae</taxon>
        <taxon>Slackia</taxon>
    </lineage>
</organism>
<accession>A0A9D2UZ69</accession>
<dbReference type="AlphaFoldDB" id="A0A9D2UZ69"/>
<gene>
    <name evidence="4" type="ORF">K8U77_10945</name>
</gene>
<evidence type="ECO:0000313" key="5">
    <source>
        <dbReference type="Proteomes" id="UP000786989"/>
    </source>
</evidence>
<feature type="domain" description="Nudix hydrolase" evidence="3">
    <location>
        <begin position="60"/>
        <end position="197"/>
    </location>
</feature>
<protein>
    <submittedName>
        <fullName evidence="4">NUDIX hydrolase</fullName>
    </submittedName>
</protein>
<evidence type="ECO:0000259" key="3">
    <source>
        <dbReference type="PROSITE" id="PS51462"/>
    </source>
</evidence>
<name>A0A9D2UZ69_9ACTN</name>
<dbReference type="Proteomes" id="UP000786989">
    <property type="component" value="Unassembled WGS sequence"/>
</dbReference>
<dbReference type="PROSITE" id="PS51462">
    <property type="entry name" value="NUDIX"/>
    <property type="match status" value="1"/>
</dbReference>
<dbReference type="PANTHER" id="PTHR11839:SF18">
    <property type="entry name" value="NUDIX HYDROLASE DOMAIN-CONTAINING PROTEIN"/>
    <property type="match status" value="1"/>
</dbReference>
<dbReference type="InterPro" id="IPR000086">
    <property type="entry name" value="NUDIX_hydrolase_dom"/>
</dbReference>
<evidence type="ECO:0000256" key="2">
    <source>
        <dbReference type="ARBA" id="ARBA00022801"/>
    </source>
</evidence>
<evidence type="ECO:0000313" key="4">
    <source>
        <dbReference type="EMBL" id="HJF66611.1"/>
    </source>
</evidence>
<proteinExistence type="predicted"/>